<gene>
    <name evidence="2" type="ORF">UW78_C0015G0008</name>
</gene>
<dbReference type="AlphaFoldDB" id="A0A0G1NAG1"/>
<dbReference type="PANTHER" id="PTHR43736">
    <property type="entry name" value="ADP-RIBOSE PYROPHOSPHATASE"/>
    <property type="match status" value="1"/>
</dbReference>
<evidence type="ECO:0000313" key="2">
    <source>
        <dbReference type="EMBL" id="KKT81164.1"/>
    </source>
</evidence>
<dbReference type="InterPro" id="IPR000086">
    <property type="entry name" value="NUDIX_hydrolase_dom"/>
</dbReference>
<evidence type="ECO:0000259" key="1">
    <source>
        <dbReference type="PROSITE" id="PS51462"/>
    </source>
</evidence>
<dbReference type="PANTHER" id="PTHR43736:SF1">
    <property type="entry name" value="DIHYDRONEOPTERIN TRIPHOSPHATE DIPHOSPHATASE"/>
    <property type="match status" value="1"/>
</dbReference>
<dbReference type="Gene3D" id="3.90.79.10">
    <property type="entry name" value="Nucleoside Triphosphate Pyrophosphohydrolase"/>
    <property type="match status" value="1"/>
</dbReference>
<evidence type="ECO:0000313" key="3">
    <source>
        <dbReference type="Proteomes" id="UP000034595"/>
    </source>
</evidence>
<organism evidence="2 3">
    <name type="scientific">Candidatus Azambacteria bacterium GW2011_GWA1_44_9</name>
    <dbReference type="NCBI Taxonomy" id="1618610"/>
    <lineage>
        <taxon>Bacteria</taxon>
        <taxon>Candidatus Azamiibacteriota</taxon>
    </lineage>
</organism>
<proteinExistence type="predicted"/>
<keyword evidence="2" id="KW-0378">Hydrolase</keyword>
<dbReference type="CDD" id="cd02883">
    <property type="entry name" value="NUDIX_Hydrolase"/>
    <property type="match status" value="1"/>
</dbReference>
<dbReference type="Pfam" id="PF00293">
    <property type="entry name" value="NUDIX"/>
    <property type="match status" value="1"/>
</dbReference>
<sequence>MDEHRNEVNGSVVVIKNDCGEILILLNNRNPQKLELPGGGIELGELPVHGAVREVHQETGIVISPHDLLWVGNFVFRERYGIVHLFEYQYSFTRILPEHTSNEVAEKNWMSIPEILVLSRSDTYPAQQALIAHYAQWARNGRNGVVTDYLSAPFDTLEENSLPARK</sequence>
<accession>A0A0G1NAG1</accession>
<dbReference type="GO" id="GO:0016787">
    <property type="term" value="F:hydrolase activity"/>
    <property type="evidence" value="ECO:0007669"/>
    <property type="project" value="UniProtKB-KW"/>
</dbReference>
<protein>
    <submittedName>
        <fullName evidence="2">NUDIX family hydrolase</fullName>
    </submittedName>
</protein>
<dbReference type="InterPro" id="IPR015797">
    <property type="entry name" value="NUDIX_hydrolase-like_dom_sf"/>
</dbReference>
<feature type="domain" description="Nudix hydrolase" evidence="1">
    <location>
        <begin position="4"/>
        <end position="134"/>
    </location>
</feature>
<reference evidence="2 3" key="1">
    <citation type="journal article" date="2015" name="Nature">
        <title>rRNA introns, odd ribosomes, and small enigmatic genomes across a large radiation of phyla.</title>
        <authorList>
            <person name="Brown C.T."/>
            <person name="Hug L.A."/>
            <person name="Thomas B.C."/>
            <person name="Sharon I."/>
            <person name="Castelle C.J."/>
            <person name="Singh A."/>
            <person name="Wilkins M.J."/>
            <person name="Williams K.H."/>
            <person name="Banfield J.F."/>
        </authorList>
    </citation>
    <scope>NUCLEOTIDE SEQUENCE [LARGE SCALE GENOMIC DNA]</scope>
</reference>
<dbReference type="Proteomes" id="UP000034595">
    <property type="component" value="Unassembled WGS sequence"/>
</dbReference>
<dbReference type="EMBL" id="LCJQ01000015">
    <property type="protein sequence ID" value="KKT81164.1"/>
    <property type="molecule type" value="Genomic_DNA"/>
</dbReference>
<dbReference type="PROSITE" id="PS51462">
    <property type="entry name" value="NUDIX"/>
    <property type="match status" value="1"/>
</dbReference>
<dbReference type="SUPFAM" id="SSF55811">
    <property type="entry name" value="Nudix"/>
    <property type="match status" value="1"/>
</dbReference>
<name>A0A0G1NAG1_9BACT</name>
<comment type="caution">
    <text evidence="2">The sequence shown here is derived from an EMBL/GenBank/DDBJ whole genome shotgun (WGS) entry which is preliminary data.</text>
</comment>